<feature type="compositionally biased region" description="Basic and acidic residues" evidence="1">
    <location>
        <begin position="452"/>
        <end position="501"/>
    </location>
</feature>
<feature type="compositionally biased region" description="Basic and acidic residues" evidence="1">
    <location>
        <begin position="13"/>
        <end position="30"/>
    </location>
</feature>
<feature type="region of interest" description="Disordered" evidence="1">
    <location>
        <begin position="1"/>
        <end position="30"/>
    </location>
</feature>
<sequence length="955" mass="108893">MASAHQSRYYEQSQREERGLATQQHEESLRDMEQIRHTNATLDLAGSDAFRAQTEQAAIRIVTPHYKIPEKPGTDVQIGSSLQDLSSKLTDAADYRAERAAEHFRMQIIDPRVASHAHIPAHAIRDYARRHLIDDFPSLHGKRSFLDLEALDQLRIRPKGKLGDATDRDKDLDKFLKNRDGKPWELAHPPKVDDDSLRELNRLRNNIDNLQKIFSDDQQFPKEDSKSPVWRRNLFLVADEDGADICEWRFNIKEESLQKNKKMEQGEGGGGQQPWRGIETPTGQPTKSCLKQTPQTSSSPKQQIGNSSYSLHHVGTEPDGESWEDRGEISFDLDKQRLALIQQMQKNLEIHRKHQSPRRYPTVPFDGPFFRLEEVGNNIPGTSTSGGKIPAPPPPPPQGWTPRQSSSQIYEQPSPFNEEEEFDEASGGRVVYWPAPDPKSRLPKQAPPPPKNLRDPERLEEFLRQEQMQKEAEALRLQRETELRDRQRRESFIEKPEHPPEIQRLGRCWQPPLEQPFKWPTSSTSTQQPLSVQTGVGDAEEYRWAPLIREPTFKKETKRFTPEPESPPIRGHGTGPLDDVAKRQTAGLILPSPDGSHRPRTEFSHIRKPPAGGFMPHAPNVIRVSRAEGKAQKGEIGGGLRRHTSDMKSKEPIEREYLTHNNEDMNGGASSSQYQYNRQLPRHSSTIVQLGPLPRVEVRRRIKLLEARQQQTNHQRSRSAVSHARSGSSAARSPSAQRSLERIQRATAPSPAPASYARARRYIPTALPSGIRVDSDQMSQERPQIPPRHTRQMVEERSVVRVSPQAPIQRREVVRREVIKAPTTKHTVHRIEEKKRTEEVERRVVRRERRHKSRRVHRGYHSSGGYRSRSASRRSGYANGYSDGFGERHLPISYEGGGRRNGGFDSERHFAAQNGHARYGSVTDSLRRGDTKYMPNGELKINGTGTLKVFFLNNL</sequence>
<dbReference type="AlphaFoldDB" id="A0A915LMT0"/>
<evidence type="ECO:0000256" key="1">
    <source>
        <dbReference type="SAM" id="MobiDB-lite"/>
    </source>
</evidence>
<feature type="compositionally biased region" description="Pro residues" evidence="1">
    <location>
        <begin position="390"/>
        <end position="399"/>
    </location>
</feature>
<feature type="compositionally biased region" description="Low complexity" evidence="1">
    <location>
        <begin position="861"/>
        <end position="878"/>
    </location>
</feature>
<feature type="region of interest" description="Disordered" evidence="1">
    <location>
        <begin position="374"/>
        <end position="537"/>
    </location>
</feature>
<feature type="compositionally biased region" description="Basic and acidic residues" evidence="1">
    <location>
        <begin position="595"/>
        <end position="605"/>
    </location>
</feature>
<protein>
    <submittedName>
        <fullName evidence="3">Uncharacterized protein</fullName>
    </submittedName>
</protein>
<feature type="region of interest" description="Disordered" evidence="1">
    <location>
        <begin position="774"/>
        <end position="797"/>
    </location>
</feature>
<feature type="compositionally biased region" description="Low complexity" evidence="1">
    <location>
        <begin position="718"/>
        <end position="738"/>
    </location>
</feature>
<organism evidence="2 3">
    <name type="scientific">Meloidogyne javanica</name>
    <name type="common">Root-knot nematode worm</name>
    <dbReference type="NCBI Taxonomy" id="6303"/>
    <lineage>
        <taxon>Eukaryota</taxon>
        <taxon>Metazoa</taxon>
        <taxon>Ecdysozoa</taxon>
        <taxon>Nematoda</taxon>
        <taxon>Chromadorea</taxon>
        <taxon>Rhabditida</taxon>
        <taxon>Tylenchina</taxon>
        <taxon>Tylenchomorpha</taxon>
        <taxon>Tylenchoidea</taxon>
        <taxon>Meloidogynidae</taxon>
        <taxon>Meloidogyninae</taxon>
        <taxon>Meloidogyne</taxon>
        <taxon>Meloidogyne incognita group</taxon>
    </lineage>
</organism>
<feature type="compositionally biased region" description="Polar residues" evidence="1">
    <location>
        <begin position="1"/>
        <end position="12"/>
    </location>
</feature>
<feature type="region of interest" description="Disordered" evidence="1">
    <location>
        <begin position="259"/>
        <end position="325"/>
    </location>
</feature>
<evidence type="ECO:0000313" key="3">
    <source>
        <dbReference type="WBParaSite" id="scaffold142_cov267.g376"/>
    </source>
</evidence>
<feature type="compositionally biased region" description="Low complexity" evidence="1">
    <location>
        <begin position="291"/>
        <end position="303"/>
    </location>
</feature>
<feature type="compositionally biased region" description="Polar residues" evidence="1">
    <location>
        <begin position="401"/>
        <end position="415"/>
    </location>
</feature>
<keyword evidence="2" id="KW-1185">Reference proteome</keyword>
<feature type="compositionally biased region" description="Polar residues" evidence="1">
    <location>
        <begin position="281"/>
        <end position="290"/>
    </location>
</feature>
<name>A0A915LMT0_MELJA</name>
<dbReference type="WBParaSite" id="scaffold142_cov267.g376">
    <property type="protein sequence ID" value="scaffold142_cov267.g376"/>
    <property type="gene ID" value="scaffold142_cov267.g376"/>
</dbReference>
<reference evidence="3" key="1">
    <citation type="submission" date="2022-11" db="UniProtKB">
        <authorList>
            <consortium name="WormBaseParasite"/>
        </authorList>
    </citation>
    <scope>IDENTIFICATION</scope>
</reference>
<evidence type="ECO:0000313" key="2">
    <source>
        <dbReference type="Proteomes" id="UP000887561"/>
    </source>
</evidence>
<feature type="compositionally biased region" description="Low complexity" evidence="1">
    <location>
        <begin position="521"/>
        <end position="534"/>
    </location>
</feature>
<dbReference type="Proteomes" id="UP000887561">
    <property type="component" value="Unplaced"/>
</dbReference>
<accession>A0A915LMT0</accession>
<feature type="region of interest" description="Disordered" evidence="1">
    <location>
        <begin position="708"/>
        <end position="757"/>
    </location>
</feature>
<feature type="compositionally biased region" description="Low complexity" evidence="1">
    <location>
        <begin position="745"/>
        <end position="757"/>
    </location>
</feature>
<feature type="compositionally biased region" description="Basic and acidic residues" evidence="1">
    <location>
        <begin position="829"/>
        <end position="843"/>
    </location>
</feature>
<feature type="region of interest" description="Disordered" evidence="1">
    <location>
        <begin position="589"/>
        <end position="616"/>
    </location>
</feature>
<feature type="compositionally biased region" description="Basic residues" evidence="1">
    <location>
        <begin position="844"/>
        <end position="860"/>
    </location>
</feature>
<feature type="region of interest" description="Disordered" evidence="1">
    <location>
        <begin position="825"/>
        <end position="883"/>
    </location>
</feature>
<feature type="region of interest" description="Disordered" evidence="1">
    <location>
        <begin position="629"/>
        <end position="649"/>
    </location>
</feature>
<proteinExistence type="predicted"/>